<proteinExistence type="predicted"/>
<evidence type="ECO:0000256" key="2">
    <source>
        <dbReference type="ARBA" id="ARBA00022448"/>
    </source>
</evidence>
<evidence type="ECO:0000256" key="3">
    <source>
        <dbReference type="ARBA" id="ARBA00023034"/>
    </source>
</evidence>
<reference evidence="7" key="1">
    <citation type="submission" date="2016-04" db="EMBL/GenBank/DDBJ databases">
        <authorList>
            <person name="Nguyen H.D."/>
            <person name="Samba Siva P."/>
            <person name="Cullis J."/>
            <person name="Levesque C.A."/>
            <person name="Hambleton S."/>
        </authorList>
    </citation>
    <scope>NUCLEOTIDE SEQUENCE</scope>
    <source>
        <strain evidence="7">DAOMC 236422</strain>
    </source>
</reference>
<name>A0A8X7T4A5_9BASI</name>
<feature type="region of interest" description="Disordered" evidence="4">
    <location>
        <begin position="585"/>
        <end position="627"/>
    </location>
</feature>
<dbReference type="GO" id="GO:0034498">
    <property type="term" value="P:early endosome to Golgi transport"/>
    <property type="evidence" value="ECO:0007669"/>
    <property type="project" value="TreeGrafter"/>
</dbReference>
<comment type="caution">
    <text evidence="7">The sequence shown here is derived from an EMBL/GenBank/DDBJ whole genome shotgun (WGS) entry which is preliminary data.</text>
</comment>
<dbReference type="InterPro" id="IPR056913">
    <property type="entry name" value="TRAPPC10/Trs130_N"/>
</dbReference>
<feature type="compositionally biased region" description="Low complexity" evidence="4">
    <location>
        <begin position="663"/>
        <end position="696"/>
    </location>
</feature>
<keyword evidence="3" id="KW-0333">Golgi apparatus</keyword>
<organism evidence="7 8">
    <name type="scientific">Tilletia walkeri</name>
    <dbReference type="NCBI Taxonomy" id="117179"/>
    <lineage>
        <taxon>Eukaryota</taxon>
        <taxon>Fungi</taxon>
        <taxon>Dikarya</taxon>
        <taxon>Basidiomycota</taxon>
        <taxon>Ustilaginomycotina</taxon>
        <taxon>Exobasidiomycetes</taxon>
        <taxon>Tilletiales</taxon>
        <taxon>Tilletiaceae</taxon>
        <taxon>Tilletia</taxon>
    </lineage>
</organism>
<feature type="compositionally biased region" description="Basic and acidic residues" evidence="4">
    <location>
        <begin position="585"/>
        <end position="597"/>
    </location>
</feature>
<feature type="region of interest" description="Disordered" evidence="4">
    <location>
        <begin position="340"/>
        <end position="366"/>
    </location>
</feature>
<comment type="subcellular location">
    <subcellularLocation>
        <location evidence="1">Golgi apparatus</location>
    </subcellularLocation>
</comment>
<dbReference type="Proteomes" id="UP000078113">
    <property type="component" value="Unassembled WGS sequence"/>
</dbReference>
<keyword evidence="2" id="KW-0813">Transport</keyword>
<gene>
    <name evidence="7" type="ORF">A4X09_0g4434</name>
</gene>
<feature type="region of interest" description="Disordered" evidence="4">
    <location>
        <begin position="169"/>
        <end position="214"/>
    </location>
</feature>
<evidence type="ECO:0000259" key="6">
    <source>
        <dbReference type="Pfam" id="PF23036"/>
    </source>
</evidence>
<evidence type="ECO:0008006" key="9">
    <source>
        <dbReference type="Google" id="ProtNLM"/>
    </source>
</evidence>
<reference evidence="7" key="2">
    <citation type="journal article" date="2019" name="IMA Fungus">
        <title>Genome sequencing and comparison of five Tilletia species to identify candidate genes for the detection of regulated species infecting wheat.</title>
        <authorList>
            <person name="Nguyen H.D.T."/>
            <person name="Sultana T."/>
            <person name="Kesanakurti P."/>
            <person name="Hambleton S."/>
        </authorList>
    </citation>
    <scope>NUCLEOTIDE SEQUENCE</scope>
    <source>
        <strain evidence="7">DAOMC 236422</strain>
    </source>
</reference>
<evidence type="ECO:0000313" key="8">
    <source>
        <dbReference type="Proteomes" id="UP000078113"/>
    </source>
</evidence>
<evidence type="ECO:0000256" key="1">
    <source>
        <dbReference type="ARBA" id="ARBA00004555"/>
    </source>
</evidence>
<dbReference type="GO" id="GO:1990071">
    <property type="term" value="C:TRAPPII protein complex"/>
    <property type="evidence" value="ECO:0007669"/>
    <property type="project" value="InterPro"/>
</dbReference>
<dbReference type="InterPro" id="IPR022233">
    <property type="entry name" value="TRAPPC10/Trs130_C"/>
</dbReference>
<protein>
    <recommendedName>
        <fullName evidence="9">Trafficking protein particle complex subunit 10</fullName>
    </recommendedName>
</protein>
<feature type="region of interest" description="Disordered" evidence="4">
    <location>
        <begin position="229"/>
        <end position="309"/>
    </location>
</feature>
<dbReference type="EMBL" id="LWDG02000189">
    <property type="protein sequence ID" value="KAE8267914.1"/>
    <property type="molecule type" value="Genomic_DNA"/>
</dbReference>
<evidence type="ECO:0000256" key="4">
    <source>
        <dbReference type="SAM" id="MobiDB-lite"/>
    </source>
</evidence>
<keyword evidence="8" id="KW-1185">Reference proteome</keyword>
<accession>A0A8X7T4A5</accession>
<dbReference type="InterPro" id="IPR045126">
    <property type="entry name" value="TRAPPC10/Trs130"/>
</dbReference>
<feature type="compositionally biased region" description="Low complexity" evidence="4">
    <location>
        <begin position="179"/>
        <end position="205"/>
    </location>
</feature>
<evidence type="ECO:0000313" key="7">
    <source>
        <dbReference type="EMBL" id="KAE8267914.1"/>
    </source>
</evidence>
<dbReference type="PANTHER" id="PTHR13251">
    <property type="entry name" value="EPILEPSY HOLOPROSENCEPHALY CANDIDATE 1/TMEM1"/>
    <property type="match status" value="1"/>
</dbReference>
<evidence type="ECO:0000259" key="5">
    <source>
        <dbReference type="Pfam" id="PF12584"/>
    </source>
</evidence>
<dbReference type="GO" id="GO:0006891">
    <property type="term" value="P:intra-Golgi vesicle-mediated transport"/>
    <property type="evidence" value="ECO:0007669"/>
    <property type="project" value="TreeGrafter"/>
</dbReference>
<dbReference type="GO" id="GO:0005829">
    <property type="term" value="C:cytosol"/>
    <property type="evidence" value="ECO:0007669"/>
    <property type="project" value="GOC"/>
</dbReference>
<dbReference type="Pfam" id="PF12584">
    <property type="entry name" value="TRAPPC10"/>
    <property type="match status" value="1"/>
</dbReference>
<dbReference type="PANTHER" id="PTHR13251:SF3">
    <property type="entry name" value="TRAFFICKING PROTEIN PARTICLE COMPLEX SUBUNIT 10"/>
    <property type="match status" value="1"/>
</dbReference>
<feature type="domain" description="TRAPPC10/Trs130 C-terminal" evidence="5">
    <location>
        <begin position="1460"/>
        <end position="1605"/>
    </location>
</feature>
<sequence>MLPPPSPSSGAGAGPPGTPVASVTYAATTALMHSALPGHLFTTLAPHLPLHNLHWKPDPPLSHSFSLSSSSTTTTTNPIRTIQSLPLSFEPLSLAHTRAQQIQHHRYNPTAPQNATSQILDPAYPFVHLYLVLCPDSDTYRSTIRNDIRSWLVGIGAFSAALQVSASGFNDDPQVDPQAASTPAASTTPASNGTTTNGTSSGSGTKSDKHSSLPALSEPEFLIILITPPEGMPDLSTSSEPSNNNNNNDDTTTAAGTPPAAATQDLPGTTTNANANASAPAVPPKPKPTRTSTGSTSGTGGFFSSMTASKNKGASAVLEKMRADFNANKRERVVHISRLPPIPSRPAIPHRASSVGDDLPTTPRTASAQLDPTIFIDLLTRLKECSSNSLSVILKTRMASIRALLSAIEELEPGPASPYWASSASLTTEGDQQDEGARLFAHYIQSQAFVLRCLEGLGLWEDALEGWNSVADTYMRLVLGGHDPFAPAGATILSAAISQITLPMPHPALLKAANQSFISPSTPTLVDPTDLLPALPTESSAALEFRIALYTRRATIQGAYLNRVLHVLQEGANEVRDIGRSLVRERDRKEAASRRSAADAAAEGDDQTPVFAKGSQDQEDEPQQQQSLSIPNLEAEVWTYQAALQLSRTCDSWVADRGGGEGESSSTSANASSSSLNLGATSSPSSSSAQTTQTSPAFHAARAEMLEVARRQMDRMGILVGWLPAEEPWLTGCGSGGGVSRIAGKGRAAVVQVQDEAAAASMIPDAVKSLFSSREIFDLRYSSLTERVLSASMLASSSTAPMAGSLSAVPSSVAGSTGSGPGSGSAGTMGRRRQVLFLRIILTSLDLVRARWREAYTALGPLADSCAPTISGPVPISGQSVMRAVAAAGSGWAAMEAVLRGQYLRCHAALGLPRDRVWVGAVVAWLRASISAKSRGVGVYVVAPASSKEEEEGASGELSSVIDESTVFAALRSAAASLDKEVAVSGFSPFEVLPAERTATRELELDTEHPGTSKASTRVLETDGHLLKVRIRSALGIELRVDDVRLCLTNGEREQLWFTSGKIVLRGTSSSMDGHQVVQLYCASSATGTYAVDVAQVRIAKVIFQIPLLPHSTPSSSADVNTAYAPGRMLFSQGSRGVPASMGLFSGLRSGMPFLVHIPEDAEALQATIRLPEVIRLGERRCGIIEIRTGRNMVQNADVTLLMLHDAAGGGSTAMSGLGEAELVSGSDDDVAAAAVGGRVELVLPSASGSDKAQLKNVPARSVVRLRFPLLEAASLGTIPLMLSIDYYSSGGGGGATSAVDSSSSSTSVAPLRRQFRRVQDLLASLPLGVNAQDFFRRDYMLCKFTITSVGGSRLRIQSPTLTSVKKKQQASSDEEEVEVERYVVRSPMLGGSQSVAVAPKQPASFVFRVSPTSAVREAGKSGPTILELTLRYQAILDTSVAGGSADEEEGDAWQTIVIPVEVPSMDLVNEVNFDFLARGTGKIPGEAASLSTLELQGGQPVRARFTVMSTKRWSHRRPIVGGTTSKDQEQEQDRTILLYDIVSDLDTWLICGSTRGTLVVGSESVQLDITLIPLRDGSLPLPQLALKPLDAESISSETYMMKASSRVLISLRSRPVQNLVTMRRATLTAAA</sequence>
<feature type="domain" description="TRAPPC10/Trs130 N-terminal" evidence="6">
    <location>
        <begin position="114"/>
        <end position="154"/>
    </location>
</feature>
<dbReference type="Pfam" id="PF23036">
    <property type="entry name" value="TRAPPC10_1st"/>
    <property type="match status" value="1"/>
</dbReference>
<feature type="compositionally biased region" description="Low complexity" evidence="4">
    <location>
        <begin position="243"/>
        <end position="280"/>
    </location>
</feature>
<feature type="region of interest" description="Disordered" evidence="4">
    <location>
        <begin position="655"/>
        <end position="696"/>
    </location>
</feature>